<dbReference type="InterPro" id="IPR008271">
    <property type="entry name" value="Ser/Thr_kinase_AS"/>
</dbReference>
<evidence type="ECO:0000256" key="2">
    <source>
        <dbReference type="ARBA" id="ARBA00022527"/>
    </source>
</evidence>
<gene>
    <name evidence="10" type="ORF">M0811_08885</name>
</gene>
<dbReference type="Pfam" id="PF00069">
    <property type="entry name" value="Pkinase"/>
    <property type="match status" value="1"/>
</dbReference>
<dbReference type="Gene3D" id="1.10.510.10">
    <property type="entry name" value="Transferase(Phosphotransferase) domain 1"/>
    <property type="match status" value="1"/>
</dbReference>
<evidence type="ECO:0000313" key="11">
    <source>
        <dbReference type="Proteomes" id="UP001149090"/>
    </source>
</evidence>
<name>A0A9Q0LI42_ANAIG</name>
<dbReference type="PROSITE" id="PS50011">
    <property type="entry name" value="PROTEIN_KINASE_DOM"/>
    <property type="match status" value="1"/>
</dbReference>
<keyword evidence="11" id="KW-1185">Reference proteome</keyword>
<feature type="region of interest" description="Disordered" evidence="8">
    <location>
        <begin position="558"/>
        <end position="578"/>
    </location>
</feature>
<keyword evidence="5 10" id="KW-0418">Kinase</keyword>
<dbReference type="OrthoDB" id="28397at2759"/>
<dbReference type="OMA" id="THYANAP"/>
<dbReference type="PROSITE" id="PS00108">
    <property type="entry name" value="PROTEIN_KINASE_ST"/>
    <property type="match status" value="1"/>
</dbReference>
<dbReference type="GO" id="GO:0005634">
    <property type="term" value="C:nucleus"/>
    <property type="evidence" value="ECO:0007669"/>
    <property type="project" value="TreeGrafter"/>
</dbReference>
<dbReference type="PROSITE" id="PS00107">
    <property type="entry name" value="PROTEIN_KINASE_ATP"/>
    <property type="match status" value="1"/>
</dbReference>
<keyword evidence="6 7" id="KW-0067">ATP-binding</keyword>
<dbReference type="Gene3D" id="3.30.200.20">
    <property type="entry name" value="Phosphorylase Kinase, domain 1"/>
    <property type="match status" value="1"/>
</dbReference>
<accession>A0A9Q0LI42</accession>
<evidence type="ECO:0000256" key="8">
    <source>
        <dbReference type="SAM" id="MobiDB-lite"/>
    </source>
</evidence>
<dbReference type="GO" id="GO:0008353">
    <property type="term" value="F:RNA polymerase II CTD heptapeptide repeat kinase activity"/>
    <property type="evidence" value="ECO:0007669"/>
    <property type="project" value="TreeGrafter"/>
</dbReference>
<proteinExistence type="inferred from homology"/>
<dbReference type="GO" id="GO:0005524">
    <property type="term" value="F:ATP binding"/>
    <property type="evidence" value="ECO:0007669"/>
    <property type="project" value="UniProtKB-UniRule"/>
</dbReference>
<dbReference type="GO" id="GO:0000307">
    <property type="term" value="C:cyclin-dependent protein kinase holoenzyme complex"/>
    <property type="evidence" value="ECO:0007669"/>
    <property type="project" value="TreeGrafter"/>
</dbReference>
<evidence type="ECO:0000256" key="6">
    <source>
        <dbReference type="ARBA" id="ARBA00022840"/>
    </source>
</evidence>
<feature type="compositionally biased region" description="Basic residues" evidence="8">
    <location>
        <begin position="569"/>
        <end position="578"/>
    </location>
</feature>
<dbReference type="FunFam" id="1.10.510.10:FF:000624">
    <property type="entry name" value="Mitogen-activated protein kinase"/>
    <property type="match status" value="1"/>
</dbReference>
<feature type="compositionally biased region" description="Basic and acidic residues" evidence="8">
    <location>
        <begin position="369"/>
        <end position="387"/>
    </location>
</feature>
<feature type="compositionally biased region" description="Polar residues" evidence="8">
    <location>
        <begin position="558"/>
        <end position="568"/>
    </location>
</feature>
<dbReference type="AlphaFoldDB" id="A0A9Q0LI42"/>
<organism evidence="10 11">
    <name type="scientific">Anaeramoeba ignava</name>
    <name type="common">Anaerobic marine amoeba</name>
    <dbReference type="NCBI Taxonomy" id="1746090"/>
    <lineage>
        <taxon>Eukaryota</taxon>
        <taxon>Metamonada</taxon>
        <taxon>Anaeramoebidae</taxon>
        <taxon>Anaeramoeba</taxon>
    </lineage>
</organism>
<dbReference type="InterPro" id="IPR017441">
    <property type="entry name" value="Protein_kinase_ATP_BS"/>
</dbReference>
<evidence type="ECO:0000313" key="10">
    <source>
        <dbReference type="EMBL" id="KAJ5073203.1"/>
    </source>
</evidence>
<dbReference type="EMBL" id="JAPDFW010000076">
    <property type="protein sequence ID" value="KAJ5073203.1"/>
    <property type="molecule type" value="Genomic_DNA"/>
</dbReference>
<feature type="binding site" evidence="7">
    <location>
        <position position="71"/>
    </location>
    <ligand>
        <name>ATP</name>
        <dbReference type="ChEBI" id="CHEBI:30616"/>
    </ligand>
</feature>
<keyword evidence="3" id="KW-0808">Transferase</keyword>
<dbReference type="SUPFAM" id="SSF56112">
    <property type="entry name" value="Protein kinase-like (PK-like)"/>
    <property type="match status" value="1"/>
</dbReference>
<dbReference type="GO" id="GO:0032968">
    <property type="term" value="P:positive regulation of transcription elongation by RNA polymerase II"/>
    <property type="evidence" value="ECO:0007669"/>
    <property type="project" value="TreeGrafter"/>
</dbReference>
<feature type="region of interest" description="Disordered" evidence="8">
    <location>
        <begin position="369"/>
        <end position="407"/>
    </location>
</feature>
<dbReference type="Proteomes" id="UP001149090">
    <property type="component" value="Unassembled WGS sequence"/>
</dbReference>
<protein>
    <submittedName>
        <fullName evidence="10">Cyclin-dependent kinase 12</fullName>
    </submittedName>
</protein>
<evidence type="ECO:0000259" key="9">
    <source>
        <dbReference type="PROSITE" id="PS50011"/>
    </source>
</evidence>
<dbReference type="SMART" id="SM00220">
    <property type="entry name" value="S_TKc"/>
    <property type="match status" value="1"/>
</dbReference>
<dbReference type="InterPro" id="IPR050108">
    <property type="entry name" value="CDK"/>
</dbReference>
<evidence type="ECO:0000256" key="7">
    <source>
        <dbReference type="PROSITE-ProRule" id="PRU10141"/>
    </source>
</evidence>
<dbReference type="PANTHER" id="PTHR24056">
    <property type="entry name" value="CELL DIVISION PROTEIN KINASE"/>
    <property type="match status" value="1"/>
</dbReference>
<evidence type="ECO:0000256" key="3">
    <source>
        <dbReference type="ARBA" id="ARBA00022679"/>
    </source>
</evidence>
<comment type="caution">
    <text evidence="10">The sequence shown here is derived from an EMBL/GenBank/DDBJ whole genome shotgun (WGS) entry which is preliminary data.</text>
</comment>
<evidence type="ECO:0000256" key="5">
    <source>
        <dbReference type="ARBA" id="ARBA00022777"/>
    </source>
</evidence>
<feature type="domain" description="Protein kinase" evidence="9">
    <location>
        <begin position="42"/>
        <end position="336"/>
    </location>
</feature>
<evidence type="ECO:0000256" key="1">
    <source>
        <dbReference type="ARBA" id="ARBA00006485"/>
    </source>
</evidence>
<sequence>MEQNLNVDLDLNLDLDLDLKSKEDPILSQRLKRLTSRDLSGFNILGTIGDGSYGKVFQAQDKVTQELVALKKLKCDFSKELQGFPITAIREIKLLKRMDHPNILKLDEVVTSNNRKDLYSVDIEIYMVFRYIEYDLAGLMYTPQLPALSLPQVKHFFQQLLEALFYCHNNSVYHRDVKPANLLINRKGDLMLADFGLAKSFHHKNNTYSTFVVTQWYRAPELLLGAKQYSSAIDMWSAGCILAEMFLRRPLFSGDDSAQQIDLIFRLCGTPENNAWQEAQSFPFLEKYKPVHSYQRVLRQKFAFLDKDSVDLLDRLLTLDPKKRITAEQALDHNFFWNGDVPDPETHKFAHLPSFHEYDFKMHSKISHPDASLRERQSQSRKVENHKINPNQLDNRRSAQQGYQNQVVQKTQQFQRSHMVAVKKNILSHSESITDFRSKISTTKSQSAPTLAYIANEERNYEQKQWDKSKGISSTRYSSLDSRFQSTNQMLVKMYSNQHQKYHSQQQQQRYQERKITQQYYPNQNKNQQNETPLTNAQMQDASQKISSISISRKHHLSTTIVDSTNNKSHPKKHQMVY</sequence>
<reference evidence="10" key="1">
    <citation type="submission" date="2022-10" db="EMBL/GenBank/DDBJ databases">
        <title>Novel sulphate-reducing endosymbionts in the free-living metamonad Anaeramoeba.</title>
        <authorList>
            <person name="Jerlstrom-Hultqvist J."/>
            <person name="Cepicka I."/>
            <person name="Gallot-Lavallee L."/>
            <person name="Salas-Leiva D."/>
            <person name="Curtis B.A."/>
            <person name="Zahonova K."/>
            <person name="Pipaliya S."/>
            <person name="Dacks J."/>
            <person name="Roger A.J."/>
        </authorList>
    </citation>
    <scope>NUCLEOTIDE SEQUENCE</scope>
    <source>
        <strain evidence="10">BMAN</strain>
    </source>
</reference>
<keyword evidence="4 7" id="KW-0547">Nucleotide-binding</keyword>
<dbReference type="PANTHER" id="PTHR24056:SF546">
    <property type="entry name" value="CYCLIN-DEPENDENT KINASE 12"/>
    <property type="match status" value="1"/>
</dbReference>
<dbReference type="InterPro" id="IPR011009">
    <property type="entry name" value="Kinase-like_dom_sf"/>
</dbReference>
<evidence type="ECO:0000256" key="4">
    <source>
        <dbReference type="ARBA" id="ARBA00022741"/>
    </source>
</evidence>
<comment type="similarity">
    <text evidence="1">Belongs to the protein kinase superfamily. CMGC Ser/Thr protein kinase family. CDC2/CDKX subfamily.</text>
</comment>
<keyword evidence="2" id="KW-0723">Serine/threonine-protein kinase</keyword>
<dbReference type="InterPro" id="IPR000719">
    <property type="entry name" value="Prot_kinase_dom"/>
</dbReference>